<protein>
    <submittedName>
        <fullName evidence="2">Lysophospholipase L1-like esterase</fullName>
    </submittedName>
</protein>
<feature type="domain" description="SGNH hydrolase-type esterase" evidence="1">
    <location>
        <begin position="6"/>
        <end position="165"/>
    </location>
</feature>
<dbReference type="EMBL" id="JAUSTN010000001">
    <property type="protein sequence ID" value="MDQ0274190.1"/>
    <property type="molecule type" value="Genomic_DNA"/>
</dbReference>
<accession>A0ABU0AW21</accession>
<reference evidence="2 3" key="1">
    <citation type="submission" date="2023-07" db="EMBL/GenBank/DDBJ databases">
        <title>Genomic Encyclopedia of Type Strains, Phase IV (KMG-IV): sequencing the most valuable type-strain genomes for metagenomic binning, comparative biology and taxonomic classification.</title>
        <authorList>
            <person name="Goeker M."/>
        </authorList>
    </citation>
    <scope>NUCLEOTIDE SEQUENCE [LARGE SCALE GENOMIC DNA]</scope>
    <source>
        <strain evidence="2 3">DSM 22616</strain>
    </source>
</reference>
<sequence>MKTLNCYGDSIVNGFGVKKSFLDYSLPCKINNYGINGLETDGLLKNMININLKNDIFFMAGINDFSNGKSLSHVYENYLKIIENIKGVENIFLGIPFSVINYESWSYYDNFTYKSTVNKLREFEKIILDTKFDSNVNIINFYRKFILKENLTFDGIHPNTEGHKVLYKIFKSEIEEVYGKI</sequence>
<dbReference type="RefSeq" id="WP_023056244.1">
    <property type="nucleotide sequence ID" value="NZ_JAUSTN010000001.1"/>
</dbReference>
<gene>
    <name evidence="2" type="ORF">J2S72_000186</name>
</gene>
<name>A0ABU0AW21_9FIRM</name>
<dbReference type="Proteomes" id="UP001236559">
    <property type="component" value="Unassembled WGS sequence"/>
</dbReference>
<dbReference type="Pfam" id="PF13472">
    <property type="entry name" value="Lipase_GDSL_2"/>
    <property type="match status" value="1"/>
</dbReference>
<evidence type="ECO:0000313" key="2">
    <source>
        <dbReference type="EMBL" id="MDQ0274190.1"/>
    </source>
</evidence>
<evidence type="ECO:0000259" key="1">
    <source>
        <dbReference type="Pfam" id="PF13472"/>
    </source>
</evidence>
<proteinExistence type="predicted"/>
<evidence type="ECO:0000313" key="3">
    <source>
        <dbReference type="Proteomes" id="UP001236559"/>
    </source>
</evidence>
<comment type="caution">
    <text evidence="2">The sequence shown here is derived from an EMBL/GenBank/DDBJ whole genome shotgun (WGS) entry which is preliminary data.</text>
</comment>
<dbReference type="InterPro" id="IPR013830">
    <property type="entry name" value="SGNH_hydro"/>
</dbReference>
<dbReference type="Gene3D" id="3.40.50.1110">
    <property type="entry name" value="SGNH hydrolase"/>
    <property type="match status" value="1"/>
</dbReference>
<keyword evidence="3" id="KW-1185">Reference proteome</keyword>
<organism evidence="2 3">
    <name type="scientific">Peptoniphilus koenoeneniae</name>
    <dbReference type="NCBI Taxonomy" id="507751"/>
    <lineage>
        <taxon>Bacteria</taxon>
        <taxon>Bacillati</taxon>
        <taxon>Bacillota</taxon>
        <taxon>Tissierellia</taxon>
        <taxon>Tissierellales</taxon>
        <taxon>Peptoniphilaceae</taxon>
        <taxon>Peptoniphilus</taxon>
    </lineage>
</organism>
<dbReference type="SUPFAM" id="SSF52266">
    <property type="entry name" value="SGNH hydrolase"/>
    <property type="match status" value="1"/>
</dbReference>
<dbReference type="InterPro" id="IPR036514">
    <property type="entry name" value="SGNH_hydro_sf"/>
</dbReference>